<feature type="compositionally biased region" description="Basic and acidic residues" evidence="1">
    <location>
        <begin position="10"/>
        <end position="20"/>
    </location>
</feature>
<sequence length="77" mass="8654">MSKFPSCPHPKQETSGKPMDHKFCVLESSKPNLLNVNKSAEIDNISSILMTGSLNWTVRGYPGNYENILLTNQEQMI</sequence>
<feature type="region of interest" description="Disordered" evidence="1">
    <location>
        <begin position="1"/>
        <end position="20"/>
    </location>
</feature>
<name>A0A1B0BZY9_9MUSC</name>
<dbReference type="AlphaFoldDB" id="A0A1B0BZY9"/>
<dbReference type="Pfam" id="PF13091">
    <property type="entry name" value="PLDc_2"/>
    <property type="match status" value="1"/>
</dbReference>
<dbReference type="EnsemblMetazoa" id="GPPI045458-RA">
    <property type="protein sequence ID" value="GPPI045458-PA"/>
    <property type="gene ID" value="GPPI045458"/>
</dbReference>
<dbReference type="Gene3D" id="3.30.870.10">
    <property type="entry name" value="Endonuclease Chain A"/>
    <property type="match status" value="1"/>
</dbReference>
<evidence type="ECO:0000313" key="4">
    <source>
        <dbReference type="Proteomes" id="UP000092460"/>
    </source>
</evidence>
<evidence type="ECO:0000313" key="3">
    <source>
        <dbReference type="EnsemblMetazoa" id="GPPI045458-PA"/>
    </source>
</evidence>
<evidence type="ECO:0000259" key="2">
    <source>
        <dbReference type="Pfam" id="PF13091"/>
    </source>
</evidence>
<protein>
    <recommendedName>
        <fullName evidence="2">Phospholipase D-like domain-containing protein</fullName>
    </recommendedName>
</protein>
<proteinExistence type="predicted"/>
<dbReference type="Proteomes" id="UP000092460">
    <property type="component" value="Unassembled WGS sequence"/>
</dbReference>
<dbReference type="STRING" id="67801.A0A1B0BZY9"/>
<reference evidence="3" key="2">
    <citation type="submission" date="2020-05" db="UniProtKB">
        <authorList>
            <consortium name="EnsemblMetazoa"/>
        </authorList>
    </citation>
    <scope>IDENTIFICATION</scope>
    <source>
        <strain evidence="3">IAEA</strain>
    </source>
</reference>
<dbReference type="EMBL" id="JXJN01023326">
    <property type="status" value="NOT_ANNOTATED_CDS"/>
    <property type="molecule type" value="Genomic_DNA"/>
</dbReference>
<dbReference type="InterPro" id="IPR025202">
    <property type="entry name" value="PLD-like_dom"/>
</dbReference>
<dbReference type="VEuPathDB" id="VectorBase:GPPI045458"/>
<keyword evidence="4" id="KW-1185">Reference proteome</keyword>
<reference evidence="4" key="1">
    <citation type="submission" date="2015-01" db="EMBL/GenBank/DDBJ databases">
        <authorList>
            <person name="Aksoy S."/>
            <person name="Warren W."/>
            <person name="Wilson R.K."/>
        </authorList>
    </citation>
    <scope>NUCLEOTIDE SEQUENCE [LARGE SCALE GENOMIC DNA]</scope>
    <source>
        <strain evidence="4">IAEA</strain>
    </source>
</reference>
<evidence type="ECO:0000256" key="1">
    <source>
        <dbReference type="SAM" id="MobiDB-lite"/>
    </source>
</evidence>
<feature type="domain" description="Phospholipase D-like" evidence="2">
    <location>
        <begin position="16"/>
        <end position="75"/>
    </location>
</feature>
<organism evidence="3 4">
    <name type="scientific">Glossina palpalis gambiensis</name>
    <dbReference type="NCBI Taxonomy" id="67801"/>
    <lineage>
        <taxon>Eukaryota</taxon>
        <taxon>Metazoa</taxon>
        <taxon>Ecdysozoa</taxon>
        <taxon>Arthropoda</taxon>
        <taxon>Hexapoda</taxon>
        <taxon>Insecta</taxon>
        <taxon>Pterygota</taxon>
        <taxon>Neoptera</taxon>
        <taxon>Endopterygota</taxon>
        <taxon>Diptera</taxon>
        <taxon>Brachycera</taxon>
        <taxon>Muscomorpha</taxon>
        <taxon>Hippoboscoidea</taxon>
        <taxon>Glossinidae</taxon>
        <taxon>Glossina</taxon>
    </lineage>
</organism>
<accession>A0A1B0BZY9</accession>